<sequence>MTILSTEERERLLAVKGVGSTIVARLEDVGIGSLADLAAQNAEDICGRVSLLTEATCWRNSPQMRAAIAVVPK</sequence>
<dbReference type="KEGG" id="sgi:SGRAN_2000"/>
<organism evidence="1 2">
    <name type="scientific">Sphingopyxis granuli</name>
    <dbReference type="NCBI Taxonomy" id="267128"/>
    <lineage>
        <taxon>Bacteria</taxon>
        <taxon>Pseudomonadati</taxon>
        <taxon>Pseudomonadota</taxon>
        <taxon>Alphaproteobacteria</taxon>
        <taxon>Sphingomonadales</taxon>
        <taxon>Sphingomonadaceae</taxon>
        <taxon>Sphingopyxis</taxon>
    </lineage>
</organism>
<accession>A0AA86L3Y1</accession>
<dbReference type="AlphaFoldDB" id="A0AA86L3Y1"/>
<dbReference type="Proteomes" id="UP000058599">
    <property type="component" value="Chromosome"/>
</dbReference>
<gene>
    <name evidence="1" type="ORF">SGRAN_2000</name>
</gene>
<evidence type="ECO:0000313" key="2">
    <source>
        <dbReference type="Proteomes" id="UP000058599"/>
    </source>
</evidence>
<dbReference type="Pfam" id="PF14520">
    <property type="entry name" value="HHH_5"/>
    <property type="match status" value="1"/>
</dbReference>
<reference evidence="1 2" key="1">
    <citation type="journal article" date="2016" name="BMC Genomics">
        <title>Genomic analysis of the nitrate-respiring Sphingopyxis granuli (formerly Sphingomonas macrogoltabida) strain TFA.</title>
        <authorList>
            <person name="Garcia-Romero I."/>
            <person name="Perez-Pulido A.J."/>
            <person name="Gonzalez-Flores Y.E."/>
            <person name="Reyes-Ramirez F."/>
            <person name="Santero E."/>
            <person name="Floriano B."/>
        </authorList>
    </citation>
    <scope>NUCLEOTIDE SEQUENCE [LARGE SCALE GENOMIC DNA]</scope>
    <source>
        <strain evidence="1 2">TFA</strain>
    </source>
</reference>
<dbReference type="RefSeq" id="WP_067183205.1">
    <property type="nucleotide sequence ID" value="NZ_CP012199.1"/>
</dbReference>
<dbReference type="EMBL" id="CP012199">
    <property type="protein sequence ID" value="AMG74377.1"/>
    <property type="molecule type" value="Genomic_DNA"/>
</dbReference>
<keyword evidence="2" id="KW-1185">Reference proteome</keyword>
<protein>
    <submittedName>
        <fullName evidence="1">Pathogenicity locus</fullName>
    </submittedName>
</protein>
<proteinExistence type="predicted"/>
<name>A0AA86L3Y1_9SPHN</name>
<dbReference type="Gene3D" id="1.10.150.20">
    <property type="entry name" value="5' to 3' exonuclease, C-terminal subdomain"/>
    <property type="match status" value="1"/>
</dbReference>
<evidence type="ECO:0000313" key="1">
    <source>
        <dbReference type="EMBL" id="AMG74377.1"/>
    </source>
</evidence>